<dbReference type="Pfam" id="PF00675">
    <property type="entry name" value="Peptidase_M16"/>
    <property type="match status" value="1"/>
</dbReference>
<dbReference type="STRING" id="1802557.A3A20_01820"/>
<dbReference type="PROSITE" id="PS00143">
    <property type="entry name" value="INSULINASE"/>
    <property type="match status" value="1"/>
</dbReference>
<evidence type="ECO:0008006" key="7">
    <source>
        <dbReference type="Google" id="ProtNLM"/>
    </source>
</evidence>
<sequence>MNFKKITLENGLRIITVPKKDSTATTVLVLVEAGSKYETKDINGLSHFLEHMCFKGTKKRPKPGLIAKELDTLGAEYNAFTGQESTGYHAKVQNKDVDEALDIVSDLYLNPVFNPDEINKERGVIIEEINMYEDTPMRRVQEFFTSLLYGDQPAGWDIAGRKEVIDRLTREDFVKYRGEHYLAKSTLVVVAGNFDEKKVTEKIMTHFSEIPDTRKVGKVKTTELQLKPGIFVKHKESDQTHLVLGVRAFDMFDQRRFALEMLSVILGGGMSSRLFQRVREELGAAYYVNASADLYSDHGYLATAAGVDHRKIDEVINAILEEFTRFTKEKVSDEELGRAKSHFSGRLLLGLEGSDDLAGFYGGQEIIKREIITPEELVSKLQAITADEIMAVARDIMKNDGLNLALIGPFKEAEKIEKLLSL</sequence>
<gene>
    <name evidence="5" type="ORF">A3A20_01820</name>
</gene>
<dbReference type="GO" id="GO:0046872">
    <property type="term" value="F:metal ion binding"/>
    <property type="evidence" value="ECO:0007669"/>
    <property type="project" value="InterPro"/>
</dbReference>
<evidence type="ECO:0000259" key="4">
    <source>
        <dbReference type="Pfam" id="PF05193"/>
    </source>
</evidence>
<feature type="domain" description="Peptidase M16 N-terminal" evidence="3">
    <location>
        <begin position="15"/>
        <end position="158"/>
    </location>
</feature>
<reference evidence="5 6" key="1">
    <citation type="journal article" date="2016" name="Nat. Commun.">
        <title>Thousands of microbial genomes shed light on interconnected biogeochemical processes in an aquifer system.</title>
        <authorList>
            <person name="Anantharaman K."/>
            <person name="Brown C.T."/>
            <person name="Hug L.A."/>
            <person name="Sharon I."/>
            <person name="Castelle C.J."/>
            <person name="Probst A.J."/>
            <person name="Thomas B.C."/>
            <person name="Singh A."/>
            <person name="Wilkins M.J."/>
            <person name="Karaoz U."/>
            <person name="Brodie E.L."/>
            <person name="Williams K.H."/>
            <person name="Hubbard S.S."/>
            <person name="Banfield J.F."/>
        </authorList>
    </citation>
    <scope>NUCLEOTIDE SEQUENCE [LARGE SCALE GENOMIC DNA]</scope>
</reference>
<dbReference type="GO" id="GO:0004222">
    <property type="term" value="F:metalloendopeptidase activity"/>
    <property type="evidence" value="ECO:0007669"/>
    <property type="project" value="InterPro"/>
</dbReference>
<dbReference type="Gene3D" id="3.30.830.10">
    <property type="entry name" value="Metalloenzyme, LuxS/M16 peptidase-like"/>
    <property type="match status" value="2"/>
</dbReference>
<dbReference type="GO" id="GO:0006508">
    <property type="term" value="P:proteolysis"/>
    <property type="evidence" value="ECO:0007669"/>
    <property type="project" value="InterPro"/>
</dbReference>
<evidence type="ECO:0000313" key="5">
    <source>
        <dbReference type="EMBL" id="OGM91655.1"/>
    </source>
</evidence>
<dbReference type="Pfam" id="PF05193">
    <property type="entry name" value="Peptidase_M16_C"/>
    <property type="match status" value="1"/>
</dbReference>
<organism evidence="5 6">
    <name type="scientific">Candidatus Wolfebacteria bacterium RIFCSPLOWO2_01_FULL_45_19</name>
    <dbReference type="NCBI Taxonomy" id="1802557"/>
    <lineage>
        <taxon>Bacteria</taxon>
        <taxon>Candidatus Wolfeibacteriota</taxon>
    </lineage>
</organism>
<dbReference type="InterPro" id="IPR011249">
    <property type="entry name" value="Metalloenz_LuxS/M16"/>
</dbReference>
<dbReference type="InterPro" id="IPR050361">
    <property type="entry name" value="MPP/UQCRC_Complex"/>
</dbReference>
<dbReference type="Proteomes" id="UP000178946">
    <property type="component" value="Unassembled WGS sequence"/>
</dbReference>
<dbReference type="PANTHER" id="PTHR11851">
    <property type="entry name" value="METALLOPROTEASE"/>
    <property type="match status" value="1"/>
</dbReference>
<dbReference type="InterPro" id="IPR007863">
    <property type="entry name" value="Peptidase_M16_C"/>
</dbReference>
<dbReference type="SUPFAM" id="SSF63411">
    <property type="entry name" value="LuxS/MPP-like metallohydrolase"/>
    <property type="match status" value="2"/>
</dbReference>
<comment type="similarity">
    <text evidence="1 2">Belongs to the peptidase M16 family.</text>
</comment>
<accession>A0A1F8DV25</accession>
<protein>
    <recommendedName>
        <fullName evidence="7">Peptidase M16</fullName>
    </recommendedName>
</protein>
<name>A0A1F8DV25_9BACT</name>
<dbReference type="PANTHER" id="PTHR11851:SF49">
    <property type="entry name" value="MITOCHONDRIAL-PROCESSING PEPTIDASE SUBUNIT ALPHA"/>
    <property type="match status" value="1"/>
</dbReference>
<comment type="caution">
    <text evidence="5">The sequence shown here is derived from an EMBL/GenBank/DDBJ whole genome shotgun (WGS) entry which is preliminary data.</text>
</comment>
<proteinExistence type="inferred from homology"/>
<dbReference type="AlphaFoldDB" id="A0A1F8DV25"/>
<dbReference type="InterPro" id="IPR011765">
    <property type="entry name" value="Pept_M16_N"/>
</dbReference>
<evidence type="ECO:0000256" key="2">
    <source>
        <dbReference type="RuleBase" id="RU004447"/>
    </source>
</evidence>
<evidence type="ECO:0000259" key="3">
    <source>
        <dbReference type="Pfam" id="PF00675"/>
    </source>
</evidence>
<dbReference type="EMBL" id="MGIR01000001">
    <property type="protein sequence ID" value="OGM91655.1"/>
    <property type="molecule type" value="Genomic_DNA"/>
</dbReference>
<evidence type="ECO:0000256" key="1">
    <source>
        <dbReference type="ARBA" id="ARBA00007261"/>
    </source>
</evidence>
<dbReference type="InterPro" id="IPR001431">
    <property type="entry name" value="Pept_M16_Zn_BS"/>
</dbReference>
<feature type="domain" description="Peptidase M16 C-terminal" evidence="4">
    <location>
        <begin position="168"/>
        <end position="341"/>
    </location>
</feature>
<evidence type="ECO:0000313" key="6">
    <source>
        <dbReference type="Proteomes" id="UP000178946"/>
    </source>
</evidence>